<name>A0A0A9BVN1_ARUDO</name>
<dbReference type="AlphaFoldDB" id="A0A0A9BVN1"/>
<proteinExistence type="predicted"/>
<accession>A0A0A9BVN1</accession>
<organism evidence="1">
    <name type="scientific">Arundo donax</name>
    <name type="common">Giant reed</name>
    <name type="synonym">Donax arundinaceus</name>
    <dbReference type="NCBI Taxonomy" id="35708"/>
    <lineage>
        <taxon>Eukaryota</taxon>
        <taxon>Viridiplantae</taxon>
        <taxon>Streptophyta</taxon>
        <taxon>Embryophyta</taxon>
        <taxon>Tracheophyta</taxon>
        <taxon>Spermatophyta</taxon>
        <taxon>Magnoliopsida</taxon>
        <taxon>Liliopsida</taxon>
        <taxon>Poales</taxon>
        <taxon>Poaceae</taxon>
        <taxon>PACMAD clade</taxon>
        <taxon>Arundinoideae</taxon>
        <taxon>Arundineae</taxon>
        <taxon>Arundo</taxon>
    </lineage>
</organism>
<sequence>MSFDAQVRNTKNNSYVHQKFCRDTFEEKGQRSLVSRSAILTIQGGDGQRRGPYLVMY</sequence>
<evidence type="ECO:0000313" key="1">
    <source>
        <dbReference type="EMBL" id="JAD65215.1"/>
    </source>
</evidence>
<protein>
    <submittedName>
        <fullName evidence="1">Uncharacterized protein</fullName>
    </submittedName>
</protein>
<dbReference type="EMBL" id="GBRH01232680">
    <property type="protein sequence ID" value="JAD65215.1"/>
    <property type="molecule type" value="Transcribed_RNA"/>
</dbReference>
<reference evidence="1" key="2">
    <citation type="journal article" date="2015" name="Data Brief">
        <title>Shoot transcriptome of the giant reed, Arundo donax.</title>
        <authorList>
            <person name="Barrero R.A."/>
            <person name="Guerrero F.D."/>
            <person name="Moolhuijzen P."/>
            <person name="Goolsby J.A."/>
            <person name="Tidwell J."/>
            <person name="Bellgard S.E."/>
            <person name="Bellgard M.I."/>
        </authorList>
    </citation>
    <scope>NUCLEOTIDE SEQUENCE</scope>
    <source>
        <tissue evidence="1">Shoot tissue taken approximately 20 cm above the soil surface</tissue>
    </source>
</reference>
<reference evidence="1" key="1">
    <citation type="submission" date="2014-09" db="EMBL/GenBank/DDBJ databases">
        <authorList>
            <person name="Magalhaes I.L.F."/>
            <person name="Oliveira U."/>
            <person name="Santos F.R."/>
            <person name="Vidigal T.H.D.A."/>
            <person name="Brescovit A.D."/>
            <person name="Santos A.J."/>
        </authorList>
    </citation>
    <scope>NUCLEOTIDE SEQUENCE</scope>
    <source>
        <tissue evidence="1">Shoot tissue taken approximately 20 cm above the soil surface</tissue>
    </source>
</reference>